<name>A0A537JM68_9BACT</name>
<sequence length="312" mass="33012">MNQAMTDRVEALSMSWRVARAVRQEGWSGEILGVHPRSCYLMDEDGEIYAIVQEHLGNGPLNLVIPGSAAPPFQQLSVGETVRSNGEVLMLSASLDVGLAKAELWDPKPYVALGADPDLLRRSLAVLFEAATTDPPDKSLTHLLPYLEEDDLPARLLKVPHFPRCHALMAGVAEGLANRNRRGLKVVTSSLAGLGPGLTPAGDDFLAGVLLALALVQQYRADAELGEIGAMLLETAAPRTHEISAAYLKAAHAGEANDRWHRLLAALAAGEPPAIAASARAVMQTGETSGADMLAGFVIAMRAIHDSPATAA</sequence>
<comment type="caution">
    <text evidence="1">The sequence shown here is derived from an EMBL/GenBank/DDBJ whole genome shotgun (WGS) entry which is preliminary data.</text>
</comment>
<dbReference type="EMBL" id="VBAN01000073">
    <property type="protein sequence ID" value="TMI84226.1"/>
    <property type="molecule type" value="Genomic_DNA"/>
</dbReference>
<evidence type="ECO:0000313" key="2">
    <source>
        <dbReference type="Proteomes" id="UP000318093"/>
    </source>
</evidence>
<proteinExistence type="predicted"/>
<organism evidence="1 2">
    <name type="scientific">Candidatus Segetimicrobium genomatis</name>
    <dbReference type="NCBI Taxonomy" id="2569760"/>
    <lineage>
        <taxon>Bacteria</taxon>
        <taxon>Bacillati</taxon>
        <taxon>Candidatus Sysuimicrobiota</taxon>
        <taxon>Candidatus Sysuimicrobiia</taxon>
        <taxon>Candidatus Sysuimicrobiales</taxon>
        <taxon>Candidatus Segetimicrobiaceae</taxon>
        <taxon>Candidatus Segetimicrobium</taxon>
    </lineage>
</organism>
<reference evidence="1 2" key="1">
    <citation type="journal article" date="2019" name="Nat. Microbiol.">
        <title>Mediterranean grassland soil C-N compound turnover is dependent on rainfall and depth, and is mediated by genomically divergent microorganisms.</title>
        <authorList>
            <person name="Diamond S."/>
            <person name="Andeer P.F."/>
            <person name="Li Z."/>
            <person name="Crits-Christoph A."/>
            <person name="Burstein D."/>
            <person name="Anantharaman K."/>
            <person name="Lane K.R."/>
            <person name="Thomas B.C."/>
            <person name="Pan C."/>
            <person name="Northen T.R."/>
            <person name="Banfield J.F."/>
        </authorList>
    </citation>
    <scope>NUCLEOTIDE SEQUENCE [LARGE SCALE GENOMIC DNA]</scope>
    <source>
        <strain evidence="1">NP_6</strain>
    </source>
</reference>
<dbReference type="AlphaFoldDB" id="A0A537JM68"/>
<accession>A0A537JM68</accession>
<evidence type="ECO:0000313" key="1">
    <source>
        <dbReference type="EMBL" id="TMI84226.1"/>
    </source>
</evidence>
<protein>
    <submittedName>
        <fullName evidence="1">DUF2877 domain-containing protein</fullName>
    </submittedName>
</protein>
<dbReference type="Proteomes" id="UP000318093">
    <property type="component" value="Unassembled WGS sequence"/>
</dbReference>
<gene>
    <name evidence="1" type="ORF">E6H03_02310</name>
</gene>
<dbReference type="Pfam" id="PF11392">
    <property type="entry name" value="AllH"/>
    <property type="match status" value="1"/>
</dbReference>
<dbReference type="InterPro" id="IPR021530">
    <property type="entry name" value="AllH-like"/>
</dbReference>